<evidence type="ECO:0000259" key="6">
    <source>
        <dbReference type="Pfam" id="PF07167"/>
    </source>
</evidence>
<evidence type="ECO:0000256" key="3">
    <source>
        <dbReference type="ARBA" id="ARBA00022679"/>
    </source>
</evidence>
<feature type="compositionally biased region" description="Acidic residues" evidence="5">
    <location>
        <begin position="1"/>
        <end position="13"/>
    </location>
</feature>
<evidence type="ECO:0000256" key="2">
    <source>
        <dbReference type="ARBA" id="ARBA00022490"/>
    </source>
</evidence>
<dbReference type="SUPFAM" id="SSF53474">
    <property type="entry name" value="alpha/beta-Hydrolases"/>
    <property type="match status" value="1"/>
</dbReference>
<dbReference type="AlphaFoldDB" id="A0A0P1EZ35"/>
<evidence type="ECO:0000256" key="1">
    <source>
        <dbReference type="ARBA" id="ARBA00004496"/>
    </source>
</evidence>
<feature type="compositionally biased region" description="Basic and acidic residues" evidence="5">
    <location>
        <begin position="102"/>
        <end position="116"/>
    </location>
</feature>
<evidence type="ECO:0000313" key="8">
    <source>
        <dbReference type="Proteomes" id="UP000051298"/>
    </source>
</evidence>
<evidence type="ECO:0000313" key="7">
    <source>
        <dbReference type="EMBL" id="CUH60303.1"/>
    </source>
</evidence>
<dbReference type="GO" id="GO:0042619">
    <property type="term" value="P:poly-hydroxybutyrate biosynthetic process"/>
    <property type="evidence" value="ECO:0007669"/>
    <property type="project" value="InterPro"/>
</dbReference>
<comment type="subcellular location">
    <subcellularLocation>
        <location evidence="1">Cytoplasm</location>
    </subcellularLocation>
</comment>
<feature type="region of interest" description="Disordered" evidence="5">
    <location>
        <begin position="1"/>
        <end position="26"/>
    </location>
</feature>
<organism evidence="7 8">
    <name type="scientific">Thalassobacter stenotrophicus</name>
    <dbReference type="NCBI Taxonomy" id="266809"/>
    <lineage>
        <taxon>Bacteria</taxon>
        <taxon>Pseudomonadati</taxon>
        <taxon>Pseudomonadota</taxon>
        <taxon>Alphaproteobacteria</taxon>
        <taxon>Rhodobacterales</taxon>
        <taxon>Roseobacteraceae</taxon>
        <taxon>Thalassobacter</taxon>
    </lineage>
</organism>
<dbReference type="InterPro" id="IPR051321">
    <property type="entry name" value="PHA/PHB_synthase"/>
</dbReference>
<keyword evidence="4 7" id="KW-0012">Acyltransferase</keyword>
<keyword evidence="3 7" id="KW-0808">Transferase</keyword>
<dbReference type="RefSeq" id="WP_058123314.1">
    <property type="nucleotide sequence ID" value="NZ_CYRX01000025.1"/>
</dbReference>
<dbReference type="InterPro" id="IPR029058">
    <property type="entry name" value="AB_hydrolase_fold"/>
</dbReference>
<sequence>MTDDSSADTETGDTQDHAALSRLNENIHKMEELSKRLAVALSARQSSDQGLQGPGNDVYVKAAAAYMAEMMTNPGKLIERQVNFWGQSLKHAVEAQTALSEGKPKAPHDEQPADRRFSNPLWSSHPYFNFVKQQYQISSQTISDIVRDLEGLDPADKTRVEFFSQQIIDLFSPTNFLATNPDALERAVETEGDSLVKGLENLVADIEANNGDWLVSLADRKAFEVGKNIGATEGSVVFRNKMFELIQYAPTTDEVHRTPLILFPPWINKFYVLDLKERNSLIKWIVDQGYTLFVVSWVNPDETYADVSMEDYIEHGYLAAVDVVKEITGEKEVNAVGYCIAGTTLSLTLSLMKKRGDTSIKSATLFTTMTDFSDPGEMGVFLNDDFLGGIEREAAKRGYLSKFFMSRTFSYLRSNDLVYGPAIKSYMLGEAPPAFDLLYWNGDGTNLPGKMVVQYLRDLCTGNRLAEGTIEYFGETLSLKDVTVPVCAIACETDHIAAWKSSYAGVRQMGSRNKTFILSQSGHIAGIVNPPSKNKYGHYTNDGPMIDDPDAWLEDAIFNEGSWWPRWDGWLKKRSGKKVPARVPGEGAHKVLGPAPGTYVVAKPAE</sequence>
<accession>A0A0P1EZ35</accession>
<dbReference type="InterPro" id="IPR010941">
    <property type="entry name" value="PhaC_N"/>
</dbReference>
<evidence type="ECO:0000256" key="4">
    <source>
        <dbReference type="ARBA" id="ARBA00023315"/>
    </source>
</evidence>
<feature type="region of interest" description="Disordered" evidence="5">
    <location>
        <begin position="95"/>
        <end position="116"/>
    </location>
</feature>
<dbReference type="Gene3D" id="3.40.50.1820">
    <property type="entry name" value="alpha/beta hydrolase"/>
    <property type="match status" value="1"/>
</dbReference>
<dbReference type="STRING" id="266809.PM03_05985"/>
<name>A0A0P1EZ35_9RHOB</name>
<dbReference type="Pfam" id="PF07167">
    <property type="entry name" value="PhaC_N"/>
    <property type="match status" value="1"/>
</dbReference>
<dbReference type="GO" id="GO:0016746">
    <property type="term" value="F:acyltransferase activity"/>
    <property type="evidence" value="ECO:0007669"/>
    <property type="project" value="UniProtKB-KW"/>
</dbReference>
<dbReference type="PANTHER" id="PTHR36837">
    <property type="entry name" value="POLY(3-HYDROXYALKANOATE) POLYMERASE SUBUNIT PHAC"/>
    <property type="match status" value="1"/>
</dbReference>
<dbReference type="GO" id="GO:0005737">
    <property type="term" value="C:cytoplasm"/>
    <property type="evidence" value="ECO:0007669"/>
    <property type="project" value="UniProtKB-SubCell"/>
</dbReference>
<dbReference type="InterPro" id="IPR010963">
    <property type="entry name" value="PHA_synth_I"/>
</dbReference>
<dbReference type="EC" id="2.3.1.-" evidence="7"/>
<dbReference type="NCBIfam" id="TIGR01838">
    <property type="entry name" value="PHA_synth_I"/>
    <property type="match status" value="1"/>
</dbReference>
<dbReference type="EMBL" id="CYRX01000025">
    <property type="protein sequence ID" value="CUH60303.1"/>
    <property type="molecule type" value="Genomic_DNA"/>
</dbReference>
<feature type="domain" description="Poly-beta-hydroxybutyrate polymerase N-terminal" evidence="6">
    <location>
        <begin position="114"/>
        <end position="285"/>
    </location>
</feature>
<gene>
    <name evidence="7" type="primary">phbC_2</name>
    <name evidence="7" type="ORF">THS5294_01592</name>
</gene>
<reference evidence="7 8" key="1">
    <citation type="submission" date="2015-09" db="EMBL/GenBank/DDBJ databases">
        <authorList>
            <consortium name="Swine Surveillance"/>
        </authorList>
    </citation>
    <scope>NUCLEOTIDE SEQUENCE [LARGE SCALE GENOMIC DNA]</scope>
    <source>
        <strain evidence="7 8">CECT 5294</strain>
    </source>
</reference>
<protein>
    <submittedName>
        <fullName evidence="7">Poly-beta-hydroxybutyrate polymerase</fullName>
        <ecNumber evidence="7">2.3.1.-</ecNumber>
    </submittedName>
</protein>
<proteinExistence type="predicted"/>
<dbReference type="Proteomes" id="UP000051298">
    <property type="component" value="Unassembled WGS sequence"/>
</dbReference>
<evidence type="ECO:0000256" key="5">
    <source>
        <dbReference type="SAM" id="MobiDB-lite"/>
    </source>
</evidence>
<keyword evidence="2" id="KW-0963">Cytoplasm</keyword>
<dbReference type="PANTHER" id="PTHR36837:SF5">
    <property type="entry name" value="POLY-3-HYDROXYBUTYRATE SYNTHASE"/>
    <property type="match status" value="1"/>
</dbReference>
<dbReference type="eggNOG" id="COG3243">
    <property type="taxonomic scope" value="Bacteria"/>
</dbReference>